<dbReference type="HAMAP" id="MF_00135">
    <property type="entry name" value="PRAI"/>
    <property type="match status" value="1"/>
</dbReference>
<name>A0A0P8AMJ7_9RHOB</name>
<comment type="pathway">
    <text evidence="2 9">Amino-acid biosynthesis; L-tryptophan biosynthesis; L-tryptophan from chorismate: step 3/5.</text>
</comment>
<keyword evidence="14" id="KW-1185">Reference proteome</keyword>
<organism evidence="12 13">
    <name type="scientific">Roseibaca calidilacus</name>
    <dbReference type="NCBI Taxonomy" id="1666912"/>
    <lineage>
        <taxon>Bacteria</taxon>
        <taxon>Pseudomonadati</taxon>
        <taxon>Pseudomonadota</taxon>
        <taxon>Alphaproteobacteria</taxon>
        <taxon>Rhodobacterales</taxon>
        <taxon>Paracoccaceae</taxon>
        <taxon>Roseinatronobacter</taxon>
    </lineage>
</organism>
<dbReference type="PATRIC" id="fig|1666912.4.peg.2026"/>
<dbReference type="AlphaFoldDB" id="A0A0P8AMJ7"/>
<keyword evidence="8 9" id="KW-0413">Isomerase</keyword>
<dbReference type="EC" id="5.3.1.24" evidence="3 9"/>
<dbReference type="GO" id="GO:0000162">
    <property type="term" value="P:L-tryptophan biosynthetic process"/>
    <property type="evidence" value="ECO:0007669"/>
    <property type="project" value="UniProtKB-UniRule"/>
</dbReference>
<evidence type="ECO:0000256" key="6">
    <source>
        <dbReference type="ARBA" id="ARBA00022822"/>
    </source>
</evidence>
<evidence type="ECO:0000313" key="14">
    <source>
        <dbReference type="Proteomes" id="UP000182045"/>
    </source>
</evidence>
<dbReference type="OrthoDB" id="9796196at2"/>
<evidence type="ECO:0000256" key="2">
    <source>
        <dbReference type="ARBA" id="ARBA00004664"/>
    </source>
</evidence>
<evidence type="ECO:0000313" key="13">
    <source>
        <dbReference type="Proteomes" id="UP000050413"/>
    </source>
</evidence>
<dbReference type="PANTHER" id="PTHR42894">
    <property type="entry name" value="N-(5'-PHOSPHORIBOSYL)ANTHRANILATE ISOMERASE"/>
    <property type="match status" value="1"/>
</dbReference>
<evidence type="ECO:0000313" key="11">
    <source>
        <dbReference type="EMBL" id="CUX81505.1"/>
    </source>
</evidence>
<comment type="caution">
    <text evidence="12">The sequence shown here is derived from an EMBL/GenBank/DDBJ whole genome shotgun (WGS) entry which is preliminary data.</text>
</comment>
<evidence type="ECO:0000256" key="3">
    <source>
        <dbReference type="ARBA" id="ARBA00012572"/>
    </source>
</evidence>
<dbReference type="PANTHER" id="PTHR42894:SF1">
    <property type="entry name" value="N-(5'-PHOSPHORIBOSYL)ANTHRANILATE ISOMERASE"/>
    <property type="match status" value="1"/>
</dbReference>
<evidence type="ECO:0000256" key="8">
    <source>
        <dbReference type="ARBA" id="ARBA00023235"/>
    </source>
</evidence>
<evidence type="ECO:0000256" key="7">
    <source>
        <dbReference type="ARBA" id="ARBA00023141"/>
    </source>
</evidence>
<dbReference type="EMBL" id="LJSG01000002">
    <property type="protein sequence ID" value="KPP95911.1"/>
    <property type="molecule type" value="Genomic_DNA"/>
</dbReference>
<dbReference type="STRING" id="1666912.Ga0058931_1803"/>
<reference evidence="12 13" key="1">
    <citation type="submission" date="2015-09" db="EMBL/GenBank/DDBJ databases">
        <title>Identification and resolution of microdiversity through metagenomic sequencing of parallel consortia.</title>
        <authorList>
            <person name="Nelson W.C."/>
            <person name="Romine M.F."/>
            <person name="Lindemann S.R."/>
        </authorList>
    </citation>
    <scope>NUCLEOTIDE SEQUENCE [LARGE SCALE GENOMIC DNA]</scope>
    <source>
        <strain evidence="12">HL-91</strain>
    </source>
</reference>
<dbReference type="EMBL" id="FBYC01000004">
    <property type="protein sequence ID" value="CUX81505.1"/>
    <property type="molecule type" value="Genomic_DNA"/>
</dbReference>
<evidence type="ECO:0000259" key="10">
    <source>
        <dbReference type="Pfam" id="PF00697"/>
    </source>
</evidence>
<dbReference type="CDD" id="cd00405">
    <property type="entry name" value="PRAI"/>
    <property type="match status" value="1"/>
</dbReference>
<evidence type="ECO:0000256" key="9">
    <source>
        <dbReference type="HAMAP-Rule" id="MF_00135"/>
    </source>
</evidence>
<dbReference type="NCBIfam" id="NF002295">
    <property type="entry name" value="PRK01222.1-1"/>
    <property type="match status" value="1"/>
</dbReference>
<dbReference type="Pfam" id="PF00697">
    <property type="entry name" value="PRAI"/>
    <property type="match status" value="1"/>
</dbReference>
<dbReference type="SUPFAM" id="SSF51366">
    <property type="entry name" value="Ribulose-phoshate binding barrel"/>
    <property type="match status" value="1"/>
</dbReference>
<feature type="domain" description="N-(5'phosphoribosyl) anthranilate isomerase (PRAI)" evidence="10">
    <location>
        <begin position="7"/>
        <end position="211"/>
    </location>
</feature>
<dbReference type="InterPro" id="IPR013785">
    <property type="entry name" value="Aldolase_TIM"/>
</dbReference>
<keyword evidence="6 9" id="KW-0822">Tryptophan biosynthesis</keyword>
<dbReference type="Proteomes" id="UP000050413">
    <property type="component" value="Unassembled WGS sequence"/>
</dbReference>
<accession>A0A0P8AMJ7</accession>
<evidence type="ECO:0000256" key="1">
    <source>
        <dbReference type="ARBA" id="ARBA00001164"/>
    </source>
</evidence>
<evidence type="ECO:0000313" key="12">
    <source>
        <dbReference type="EMBL" id="KPP95911.1"/>
    </source>
</evidence>
<protein>
    <recommendedName>
        <fullName evidence="4 9">N-(5'-phosphoribosyl)anthranilate isomerase</fullName>
        <shortName evidence="9">PRAI</shortName>
        <ecNumber evidence="3 9">5.3.1.24</ecNumber>
    </recommendedName>
</protein>
<evidence type="ECO:0000256" key="4">
    <source>
        <dbReference type="ARBA" id="ARBA00022272"/>
    </source>
</evidence>
<dbReference type="InterPro" id="IPR001240">
    <property type="entry name" value="PRAI_dom"/>
</dbReference>
<keyword evidence="7 9" id="KW-0057">Aromatic amino acid biosynthesis</keyword>
<dbReference type="RefSeq" id="WP_072246037.1">
    <property type="nucleotide sequence ID" value="NZ_FBYC01000004.1"/>
</dbReference>
<comment type="catalytic activity">
    <reaction evidence="1 9">
        <text>N-(5-phospho-beta-D-ribosyl)anthranilate = 1-(2-carboxyphenylamino)-1-deoxy-D-ribulose 5-phosphate</text>
        <dbReference type="Rhea" id="RHEA:21540"/>
        <dbReference type="ChEBI" id="CHEBI:18277"/>
        <dbReference type="ChEBI" id="CHEBI:58613"/>
        <dbReference type="EC" id="5.3.1.24"/>
    </reaction>
</comment>
<comment type="similarity">
    <text evidence="9">Belongs to the TrpF family.</text>
</comment>
<dbReference type="UniPathway" id="UPA00035">
    <property type="reaction ID" value="UER00042"/>
</dbReference>
<dbReference type="Proteomes" id="UP000182045">
    <property type="component" value="Unassembled WGS sequence"/>
</dbReference>
<dbReference type="InterPro" id="IPR011060">
    <property type="entry name" value="RibuloseP-bd_barrel"/>
</dbReference>
<proteinExistence type="inferred from homology"/>
<dbReference type="Gene3D" id="3.20.20.70">
    <property type="entry name" value="Aldolase class I"/>
    <property type="match status" value="1"/>
</dbReference>
<evidence type="ECO:0000256" key="5">
    <source>
        <dbReference type="ARBA" id="ARBA00022605"/>
    </source>
</evidence>
<reference evidence="11 14" key="2">
    <citation type="submission" date="2016-01" db="EMBL/GenBank/DDBJ databases">
        <authorList>
            <person name="Varghese N."/>
        </authorList>
    </citation>
    <scope>NUCLEOTIDE SEQUENCE [LARGE SCALE GENOMIC DNA]</scope>
    <source>
        <strain evidence="11 14">HL-91</strain>
    </source>
</reference>
<dbReference type="GO" id="GO:0004640">
    <property type="term" value="F:phosphoribosylanthranilate isomerase activity"/>
    <property type="evidence" value="ECO:0007669"/>
    <property type="project" value="UniProtKB-UniRule"/>
</dbReference>
<keyword evidence="5 9" id="KW-0028">Amino-acid biosynthesis</keyword>
<sequence>MTPAARVKICGLTSLRDLEAAATAGANYAGFVFFAKSPRHLSVDAARALAVAAPVGLAKVALVVDPDDATLDAILAQVPIDMLQLHGAEPPERVAALRARHGLPVMKAVGIADAADLPKLARYEAVSDQLLVDAKPAPDAALPGGNGLSFDWRLIAGRDWTKPWMLAGGLTPDNVAQAVRLTGAQQVDVSSGVEAAPGIKDATRIAAFVQAARGVSAPA</sequence>
<dbReference type="InterPro" id="IPR044643">
    <property type="entry name" value="TrpF_fam"/>
</dbReference>
<gene>
    <name evidence="9 12" type="primary">trpF</name>
    <name evidence="11" type="ORF">Ga0058931_1803</name>
    <name evidence="12" type="ORF">HLUCCA05_04355</name>
</gene>